<dbReference type="Gene3D" id="3.30.2010.10">
    <property type="entry name" value="Metalloproteases ('zincins'), catalytic domain"/>
    <property type="match status" value="1"/>
</dbReference>
<keyword evidence="11" id="KW-1185">Reference proteome</keyword>
<evidence type="ECO:0000256" key="2">
    <source>
        <dbReference type="ARBA" id="ARBA00022670"/>
    </source>
</evidence>
<feature type="repeat" description="TPR" evidence="7">
    <location>
        <begin position="458"/>
        <end position="491"/>
    </location>
</feature>
<dbReference type="GO" id="GO:0016020">
    <property type="term" value="C:membrane"/>
    <property type="evidence" value="ECO:0007669"/>
    <property type="project" value="TreeGrafter"/>
</dbReference>
<protein>
    <submittedName>
        <fullName evidence="10">Tetratricopeptide repeat-containing protein</fullName>
    </submittedName>
</protein>
<dbReference type="InterPro" id="IPR051156">
    <property type="entry name" value="Mito/Outer_Membr_Metalloprot"/>
</dbReference>
<keyword evidence="4" id="KW-0378">Hydrolase</keyword>
<dbReference type="Pfam" id="PF13181">
    <property type="entry name" value="TPR_8"/>
    <property type="match status" value="2"/>
</dbReference>
<feature type="compositionally biased region" description="Polar residues" evidence="8">
    <location>
        <begin position="640"/>
        <end position="651"/>
    </location>
</feature>
<evidence type="ECO:0000256" key="3">
    <source>
        <dbReference type="ARBA" id="ARBA00022723"/>
    </source>
</evidence>
<dbReference type="EMBL" id="FQUG01000005">
    <property type="protein sequence ID" value="SHE89815.1"/>
    <property type="molecule type" value="Genomic_DNA"/>
</dbReference>
<dbReference type="PROSITE" id="PS50005">
    <property type="entry name" value="TPR"/>
    <property type="match status" value="2"/>
</dbReference>
<dbReference type="Gene3D" id="1.25.40.10">
    <property type="entry name" value="Tetratricopeptide repeat domain"/>
    <property type="match status" value="2"/>
</dbReference>
<keyword evidence="5" id="KW-0862">Zinc</keyword>
<dbReference type="Pfam" id="PF01435">
    <property type="entry name" value="Peptidase_M48"/>
    <property type="match status" value="1"/>
</dbReference>
<dbReference type="InterPro" id="IPR011990">
    <property type="entry name" value="TPR-like_helical_dom_sf"/>
</dbReference>
<proteinExistence type="predicted"/>
<evidence type="ECO:0000313" key="11">
    <source>
        <dbReference type="Proteomes" id="UP000184404"/>
    </source>
</evidence>
<dbReference type="SMART" id="SM00028">
    <property type="entry name" value="TPR"/>
    <property type="match status" value="3"/>
</dbReference>
<dbReference type="InterPro" id="IPR001915">
    <property type="entry name" value="Peptidase_M48"/>
</dbReference>
<keyword evidence="7" id="KW-0802">TPR repeat</keyword>
<dbReference type="PANTHER" id="PTHR22726:SF1">
    <property type="entry name" value="METALLOENDOPEPTIDASE OMA1, MITOCHONDRIAL"/>
    <property type="match status" value="1"/>
</dbReference>
<evidence type="ECO:0000256" key="8">
    <source>
        <dbReference type="SAM" id="MobiDB-lite"/>
    </source>
</evidence>
<dbReference type="GO" id="GO:0046872">
    <property type="term" value="F:metal ion binding"/>
    <property type="evidence" value="ECO:0007669"/>
    <property type="project" value="UniProtKB-KW"/>
</dbReference>
<feature type="repeat" description="TPR" evidence="7">
    <location>
        <begin position="492"/>
        <end position="525"/>
    </location>
</feature>
<dbReference type="GO" id="GO:0004222">
    <property type="term" value="F:metalloendopeptidase activity"/>
    <property type="evidence" value="ECO:0007669"/>
    <property type="project" value="InterPro"/>
</dbReference>
<dbReference type="RefSeq" id="WP_072935471.1">
    <property type="nucleotide sequence ID" value="NZ_FQUG01000005.1"/>
</dbReference>
<dbReference type="STRING" id="1123243.SAMN02745190_01393"/>
<evidence type="ECO:0000259" key="9">
    <source>
        <dbReference type="Pfam" id="PF01435"/>
    </source>
</evidence>
<evidence type="ECO:0000313" key="10">
    <source>
        <dbReference type="EMBL" id="SHE89815.1"/>
    </source>
</evidence>
<accession>A0A1M4X8T3</accession>
<dbReference type="OrthoDB" id="9810445at2"/>
<name>A0A1M4X8T3_9FIRM</name>
<dbReference type="GO" id="GO:0051603">
    <property type="term" value="P:proteolysis involved in protein catabolic process"/>
    <property type="evidence" value="ECO:0007669"/>
    <property type="project" value="TreeGrafter"/>
</dbReference>
<evidence type="ECO:0000256" key="7">
    <source>
        <dbReference type="PROSITE-ProRule" id="PRU00339"/>
    </source>
</evidence>
<keyword evidence="6" id="KW-0482">Metalloprotease</keyword>
<dbReference type="SUPFAM" id="SSF48452">
    <property type="entry name" value="TPR-like"/>
    <property type="match status" value="1"/>
</dbReference>
<organism evidence="10 11">
    <name type="scientific">Schwartzia succinivorans DSM 10502</name>
    <dbReference type="NCBI Taxonomy" id="1123243"/>
    <lineage>
        <taxon>Bacteria</taxon>
        <taxon>Bacillati</taxon>
        <taxon>Bacillota</taxon>
        <taxon>Negativicutes</taxon>
        <taxon>Selenomonadales</taxon>
        <taxon>Selenomonadaceae</taxon>
        <taxon>Schwartzia</taxon>
    </lineage>
</organism>
<keyword evidence="3" id="KW-0479">Metal-binding</keyword>
<dbReference type="AlphaFoldDB" id="A0A1M4X8T3"/>
<dbReference type="Proteomes" id="UP000184404">
    <property type="component" value="Unassembled WGS sequence"/>
</dbReference>
<feature type="domain" description="Peptidase M48" evidence="9">
    <location>
        <begin position="120"/>
        <end position="257"/>
    </location>
</feature>
<dbReference type="PANTHER" id="PTHR22726">
    <property type="entry name" value="METALLOENDOPEPTIDASE OMA1"/>
    <property type="match status" value="1"/>
</dbReference>
<evidence type="ECO:0000256" key="5">
    <source>
        <dbReference type="ARBA" id="ARBA00022833"/>
    </source>
</evidence>
<evidence type="ECO:0000256" key="6">
    <source>
        <dbReference type="ARBA" id="ARBA00023049"/>
    </source>
</evidence>
<reference evidence="10 11" key="1">
    <citation type="submission" date="2016-11" db="EMBL/GenBank/DDBJ databases">
        <authorList>
            <person name="Jaros S."/>
            <person name="Januszkiewicz K."/>
            <person name="Wedrychowicz H."/>
        </authorList>
    </citation>
    <scope>NUCLEOTIDE SEQUENCE [LARGE SCALE GENOMIC DNA]</scope>
    <source>
        <strain evidence="10 11">DSM 10502</strain>
    </source>
</reference>
<comment type="cofactor">
    <cofactor evidence="1">
        <name>Zn(2+)</name>
        <dbReference type="ChEBI" id="CHEBI:29105"/>
    </cofactor>
</comment>
<gene>
    <name evidence="10" type="ORF">SAMN02745190_01393</name>
</gene>
<feature type="region of interest" description="Disordered" evidence="8">
    <location>
        <begin position="579"/>
        <end position="651"/>
    </location>
</feature>
<dbReference type="InterPro" id="IPR019734">
    <property type="entry name" value="TPR_rpt"/>
</dbReference>
<keyword evidence="2" id="KW-0645">Protease</keyword>
<feature type="compositionally biased region" description="Basic and acidic residues" evidence="8">
    <location>
        <begin position="579"/>
        <end position="631"/>
    </location>
</feature>
<evidence type="ECO:0000256" key="1">
    <source>
        <dbReference type="ARBA" id="ARBA00001947"/>
    </source>
</evidence>
<dbReference type="CDD" id="cd07324">
    <property type="entry name" value="M48C_Oma1-like"/>
    <property type="match status" value="1"/>
</dbReference>
<evidence type="ECO:0000256" key="4">
    <source>
        <dbReference type="ARBA" id="ARBA00022801"/>
    </source>
</evidence>
<sequence>MIKKWLKRSAAAAVALMISVVPVLPNVPAPVASRAEMESGDAIAALFGLLGTGAMYGSYLSAVMDAGNNSIYQEQTDIYDARENGISTNSIDQELANNIMNQLVERGDYVLDIRSLPFRWRVNASNEFNAACFPTNMVTINSGLIRGLGRDTDEIAGVLAHEMTHGLKLHAAYTYARAAAQSFGIQFLSMVTGAADGRVASVLADYSVAKNIILPVEYEADEGGFYLAASAGFNPGGSAAAMSRMLYLSQHPETFDRSYGMEAYDHPDTDKREAKLAQMMTAYSCGHVTVEKGNEIYIDGVRLLKAKYTTELYDNSKENAYLIAGGLAAAFHEYHSADGWNFRAGMNGRVDYLDDNRIYEPLKDAVAAANMDGVLERLVRAAYSHEGHSGARIKMITDAANRSLKWKERKEKNAAASTNLVERLYNNADWYNDCYRPELAIKEAERMFGCVTTIRQQSGLYAVRGRANALLGNFENAMEDCNHAVELDPKFAYAYLNRAEVWRAQGNTDEAMADIRRAIDCDEKNMAAYHMAGDIEDELGDKEAAKKDYTEYLKLNKDARDLPDEYLKELAPKTWEEIQKEKAKAEKEKKEAEAEKKKKEEKEAAKKKDAKAEDAKAAKESDKGSDKKEKTAAPVDSKNAENSNKSGNTVK</sequence>